<dbReference type="SUPFAM" id="SSF51735">
    <property type="entry name" value="NAD(P)-binding Rossmann-fold domains"/>
    <property type="match status" value="1"/>
</dbReference>
<organism evidence="2 3">
    <name type="scientific">Candidatus Harrisonbacteria bacterium CG10_big_fil_rev_8_21_14_0_10_45_28</name>
    <dbReference type="NCBI Taxonomy" id="1974586"/>
    <lineage>
        <taxon>Bacteria</taxon>
        <taxon>Candidatus Harrisoniibacteriota</taxon>
    </lineage>
</organism>
<dbReference type="Pfam" id="PF16363">
    <property type="entry name" value="GDP_Man_Dehyd"/>
    <property type="match status" value="1"/>
</dbReference>
<feature type="domain" description="NAD(P)-binding" evidence="1">
    <location>
        <begin position="12"/>
        <end position="316"/>
    </location>
</feature>
<evidence type="ECO:0000259" key="1">
    <source>
        <dbReference type="Pfam" id="PF16363"/>
    </source>
</evidence>
<proteinExistence type="predicted"/>
<gene>
    <name evidence="2" type="ORF">COU10_00470</name>
</gene>
<dbReference type="Gene3D" id="3.40.50.720">
    <property type="entry name" value="NAD(P)-binding Rossmann-like Domain"/>
    <property type="match status" value="1"/>
</dbReference>
<evidence type="ECO:0000313" key="3">
    <source>
        <dbReference type="Proteomes" id="UP000230903"/>
    </source>
</evidence>
<evidence type="ECO:0000313" key="2">
    <source>
        <dbReference type="EMBL" id="PIR88202.1"/>
    </source>
</evidence>
<sequence length="332" mass="37313">MSSIERKFKKVLITGIGGSGGSYLAEYIVNNHPETEVFGIARWHSVSEKGNLKNVADKVKVYECDLNDLSATIRVLKEIKPDGIFHLAANANVKDSFINPLSVLNNNILGTANLFEAIRIAEIDPVIQLCSTSEVYGQVDPKNVPIKEDCPINPANPYAVSKTAQDFLGYVYFKSYGMKIIRTRMFAYLNPRRSDLFATSFAMQVARIEAGLQKELRHGNLDSTRTIIDVRDAMESYWVALEKCRFGEVYNIGGPTVITVGEFLDVLKKKAKKEIPSQVDPALLRPTDVTLQIPDVGKFQKETGWKPKYSFEESVEFLLEHCRKEVKRLNSI</sequence>
<dbReference type="InterPro" id="IPR016040">
    <property type="entry name" value="NAD(P)-bd_dom"/>
</dbReference>
<protein>
    <submittedName>
        <fullName evidence="2">GDP-mannose 4,6-dehydratase</fullName>
    </submittedName>
</protein>
<reference evidence="3" key="1">
    <citation type="submission" date="2017-09" db="EMBL/GenBank/DDBJ databases">
        <title>Depth-based differentiation of microbial function through sediment-hosted aquifers and enrichment of novel symbionts in the deep terrestrial subsurface.</title>
        <authorList>
            <person name="Probst A.J."/>
            <person name="Ladd B."/>
            <person name="Jarett J.K."/>
            <person name="Geller-Mcgrath D.E."/>
            <person name="Sieber C.M.K."/>
            <person name="Emerson J.B."/>
            <person name="Anantharaman K."/>
            <person name="Thomas B.C."/>
            <person name="Malmstrom R."/>
            <person name="Stieglmeier M."/>
            <person name="Klingl A."/>
            <person name="Woyke T."/>
            <person name="Ryan C.M."/>
            <person name="Banfield J.F."/>
        </authorList>
    </citation>
    <scope>NUCLEOTIDE SEQUENCE [LARGE SCALE GENOMIC DNA]</scope>
</reference>
<dbReference type="EMBL" id="PFBC01000008">
    <property type="protein sequence ID" value="PIR88202.1"/>
    <property type="molecule type" value="Genomic_DNA"/>
</dbReference>
<dbReference type="InterPro" id="IPR036291">
    <property type="entry name" value="NAD(P)-bd_dom_sf"/>
</dbReference>
<name>A0A2H0UP56_9BACT</name>
<dbReference type="Proteomes" id="UP000230903">
    <property type="component" value="Unassembled WGS sequence"/>
</dbReference>
<accession>A0A2H0UP56</accession>
<dbReference type="CDD" id="cd05260">
    <property type="entry name" value="GDP_MD_SDR_e"/>
    <property type="match status" value="1"/>
</dbReference>
<dbReference type="AlphaFoldDB" id="A0A2H0UP56"/>
<dbReference type="Gene3D" id="3.90.25.10">
    <property type="entry name" value="UDP-galactose 4-epimerase, domain 1"/>
    <property type="match status" value="1"/>
</dbReference>
<comment type="caution">
    <text evidence="2">The sequence shown here is derived from an EMBL/GenBank/DDBJ whole genome shotgun (WGS) entry which is preliminary data.</text>
</comment>
<dbReference type="PANTHER" id="PTHR43000">
    <property type="entry name" value="DTDP-D-GLUCOSE 4,6-DEHYDRATASE-RELATED"/>
    <property type="match status" value="1"/>
</dbReference>